<sequence>MTPFTAGCLAIGLAAVLMWQGQRIRKLPADKRQVIQLILMLIGGAGLVGTIFTNWVTRMNFKFGDLNSHTVQLVTAGVLLLLLIIDFCDGHGIKKRSYVFAILTPALLAGGTGAVGSQIVELLNAANGAFGSVASTVL</sequence>
<gene>
    <name evidence="2" type="ORF">ACFY05_31985</name>
</gene>
<proteinExistence type="predicted"/>
<feature type="transmembrane region" description="Helical" evidence="1">
    <location>
        <begin position="69"/>
        <end position="87"/>
    </location>
</feature>
<feature type="transmembrane region" description="Helical" evidence="1">
    <location>
        <begin position="99"/>
        <end position="120"/>
    </location>
</feature>
<evidence type="ECO:0000256" key="1">
    <source>
        <dbReference type="SAM" id="Phobius"/>
    </source>
</evidence>
<keyword evidence="1" id="KW-0472">Membrane</keyword>
<feature type="transmembrane region" description="Helical" evidence="1">
    <location>
        <begin position="34"/>
        <end position="57"/>
    </location>
</feature>
<protein>
    <submittedName>
        <fullName evidence="2">Uncharacterized protein</fullName>
    </submittedName>
</protein>
<dbReference type="RefSeq" id="WP_387345923.1">
    <property type="nucleotide sequence ID" value="NZ_JBIAXI010000024.1"/>
</dbReference>
<name>A0ABW6VEZ9_MICFU</name>
<keyword evidence="1" id="KW-1133">Transmembrane helix</keyword>
<reference evidence="2 3" key="1">
    <citation type="submission" date="2024-10" db="EMBL/GenBank/DDBJ databases">
        <title>The Natural Products Discovery Center: Release of the First 8490 Sequenced Strains for Exploring Actinobacteria Biosynthetic Diversity.</title>
        <authorList>
            <person name="Kalkreuter E."/>
            <person name="Kautsar S.A."/>
            <person name="Yang D."/>
            <person name="Bader C.D."/>
            <person name="Teijaro C.N."/>
            <person name="Fluegel L."/>
            <person name="Davis C.M."/>
            <person name="Simpson J.R."/>
            <person name="Lauterbach L."/>
            <person name="Steele A.D."/>
            <person name="Gui C."/>
            <person name="Meng S."/>
            <person name="Li G."/>
            <person name="Viehrig K."/>
            <person name="Ye F."/>
            <person name="Su P."/>
            <person name="Kiefer A.F."/>
            <person name="Nichols A."/>
            <person name="Cepeda A.J."/>
            <person name="Yan W."/>
            <person name="Fan B."/>
            <person name="Jiang Y."/>
            <person name="Adhikari A."/>
            <person name="Zheng C.-J."/>
            <person name="Schuster L."/>
            <person name="Cowan T.M."/>
            <person name="Smanski M.J."/>
            <person name="Chevrette M.G."/>
            <person name="De Carvalho L.P.S."/>
            <person name="Shen B."/>
        </authorList>
    </citation>
    <scope>NUCLEOTIDE SEQUENCE [LARGE SCALE GENOMIC DNA]</scope>
    <source>
        <strain evidence="2 3">NPDC001281</strain>
    </source>
</reference>
<feature type="transmembrane region" description="Helical" evidence="1">
    <location>
        <begin position="6"/>
        <end position="22"/>
    </location>
</feature>
<dbReference type="Proteomes" id="UP001602119">
    <property type="component" value="Unassembled WGS sequence"/>
</dbReference>
<organism evidence="2 3">
    <name type="scientific">Microtetraspora fusca</name>
    <dbReference type="NCBI Taxonomy" id="1997"/>
    <lineage>
        <taxon>Bacteria</taxon>
        <taxon>Bacillati</taxon>
        <taxon>Actinomycetota</taxon>
        <taxon>Actinomycetes</taxon>
        <taxon>Streptosporangiales</taxon>
        <taxon>Streptosporangiaceae</taxon>
        <taxon>Microtetraspora</taxon>
    </lineage>
</organism>
<evidence type="ECO:0000313" key="2">
    <source>
        <dbReference type="EMBL" id="MFF4777486.1"/>
    </source>
</evidence>
<evidence type="ECO:0000313" key="3">
    <source>
        <dbReference type="Proteomes" id="UP001602119"/>
    </source>
</evidence>
<accession>A0ABW6VEZ9</accession>
<dbReference type="EMBL" id="JBIAXI010000024">
    <property type="protein sequence ID" value="MFF4777486.1"/>
    <property type="molecule type" value="Genomic_DNA"/>
</dbReference>
<keyword evidence="1" id="KW-0812">Transmembrane</keyword>
<comment type="caution">
    <text evidence="2">The sequence shown here is derived from an EMBL/GenBank/DDBJ whole genome shotgun (WGS) entry which is preliminary data.</text>
</comment>
<keyword evidence="3" id="KW-1185">Reference proteome</keyword>